<dbReference type="Proteomes" id="UP000233556">
    <property type="component" value="Unassembled WGS sequence"/>
</dbReference>
<keyword evidence="2" id="KW-1185">Reference proteome</keyword>
<dbReference type="AlphaFoldDB" id="A0A2I0U1E9"/>
<gene>
    <name evidence="1" type="ORF">llap_9806</name>
</gene>
<proteinExistence type="predicted"/>
<evidence type="ECO:0000313" key="1">
    <source>
        <dbReference type="EMBL" id="PKU39888.1"/>
    </source>
</evidence>
<protein>
    <submittedName>
        <fullName evidence="1">Uncharacterized protein</fullName>
    </submittedName>
</protein>
<dbReference type="EMBL" id="KZ506387">
    <property type="protein sequence ID" value="PKU39888.1"/>
    <property type="molecule type" value="Genomic_DNA"/>
</dbReference>
<name>A0A2I0U1E9_LIMLA</name>
<organism evidence="1 2">
    <name type="scientific">Limosa lapponica baueri</name>
    <dbReference type="NCBI Taxonomy" id="1758121"/>
    <lineage>
        <taxon>Eukaryota</taxon>
        <taxon>Metazoa</taxon>
        <taxon>Chordata</taxon>
        <taxon>Craniata</taxon>
        <taxon>Vertebrata</taxon>
        <taxon>Euteleostomi</taxon>
        <taxon>Archelosauria</taxon>
        <taxon>Archosauria</taxon>
        <taxon>Dinosauria</taxon>
        <taxon>Saurischia</taxon>
        <taxon>Theropoda</taxon>
        <taxon>Coelurosauria</taxon>
        <taxon>Aves</taxon>
        <taxon>Neognathae</taxon>
        <taxon>Neoaves</taxon>
        <taxon>Charadriiformes</taxon>
        <taxon>Scolopacidae</taxon>
        <taxon>Limosa</taxon>
    </lineage>
</organism>
<reference evidence="2" key="1">
    <citation type="submission" date="2017-11" db="EMBL/GenBank/DDBJ databases">
        <authorList>
            <person name="Lima N.C."/>
            <person name="Parody-Merino A.M."/>
            <person name="Battley P.F."/>
            <person name="Fidler A.E."/>
            <person name="Prosdocimi F."/>
        </authorList>
    </citation>
    <scope>NUCLEOTIDE SEQUENCE [LARGE SCALE GENOMIC DNA]</scope>
</reference>
<sequence>MHRKIHSPTEAIRVLINTIKGTTKKMDHSHLPLVKAYYCTHLTLLLHTEPFKDSYEDHSLFHGIKEDAHFPNDKK</sequence>
<accession>A0A2I0U1E9</accession>
<reference evidence="2" key="2">
    <citation type="submission" date="2017-12" db="EMBL/GenBank/DDBJ databases">
        <title>Genome sequence of the Bar-tailed Godwit (Limosa lapponica baueri).</title>
        <authorList>
            <person name="Lima N.C.B."/>
            <person name="Parody-Merino A.M."/>
            <person name="Battley P.F."/>
            <person name="Fidler A.E."/>
            <person name="Prosdocimi F."/>
        </authorList>
    </citation>
    <scope>NUCLEOTIDE SEQUENCE [LARGE SCALE GENOMIC DNA]</scope>
</reference>
<evidence type="ECO:0000313" key="2">
    <source>
        <dbReference type="Proteomes" id="UP000233556"/>
    </source>
</evidence>